<feature type="region of interest" description="Disordered" evidence="1">
    <location>
        <begin position="479"/>
        <end position="503"/>
    </location>
</feature>
<accession>A0A6A6H203</accession>
<evidence type="ECO:0000259" key="2">
    <source>
        <dbReference type="SMART" id="SM01292"/>
    </source>
</evidence>
<gene>
    <name evidence="4" type="ORF">EV356DRAFT_450884</name>
</gene>
<dbReference type="GO" id="GO:0005829">
    <property type="term" value="C:cytosol"/>
    <property type="evidence" value="ECO:0007669"/>
    <property type="project" value="TreeGrafter"/>
</dbReference>
<reference evidence="4" key="1">
    <citation type="journal article" date="2020" name="Stud. Mycol.">
        <title>101 Dothideomycetes genomes: a test case for predicting lifestyles and emergence of pathogens.</title>
        <authorList>
            <person name="Haridas S."/>
            <person name="Albert R."/>
            <person name="Binder M."/>
            <person name="Bloem J."/>
            <person name="Labutti K."/>
            <person name="Salamov A."/>
            <person name="Andreopoulos B."/>
            <person name="Baker S."/>
            <person name="Barry K."/>
            <person name="Bills G."/>
            <person name="Bluhm B."/>
            <person name="Cannon C."/>
            <person name="Castanera R."/>
            <person name="Culley D."/>
            <person name="Daum C."/>
            <person name="Ezra D."/>
            <person name="Gonzalez J."/>
            <person name="Henrissat B."/>
            <person name="Kuo A."/>
            <person name="Liang C."/>
            <person name="Lipzen A."/>
            <person name="Lutzoni F."/>
            <person name="Magnuson J."/>
            <person name="Mondo S."/>
            <person name="Nolan M."/>
            <person name="Ohm R."/>
            <person name="Pangilinan J."/>
            <person name="Park H.-J."/>
            <person name="Ramirez L."/>
            <person name="Alfaro M."/>
            <person name="Sun H."/>
            <person name="Tritt A."/>
            <person name="Yoshinaga Y."/>
            <person name="Zwiers L.-H."/>
            <person name="Turgeon B."/>
            <person name="Goodwin S."/>
            <person name="Spatafora J."/>
            <person name="Crous P."/>
            <person name="Grigoriev I."/>
        </authorList>
    </citation>
    <scope>NUCLEOTIDE SEQUENCE</scope>
    <source>
        <strain evidence="4">Tuck. ex Michener</strain>
    </source>
</reference>
<organism evidence="4 5">
    <name type="scientific">Viridothelium virens</name>
    <name type="common">Speckled blister lichen</name>
    <name type="synonym">Trypethelium virens</name>
    <dbReference type="NCBI Taxonomy" id="1048519"/>
    <lineage>
        <taxon>Eukaryota</taxon>
        <taxon>Fungi</taxon>
        <taxon>Dikarya</taxon>
        <taxon>Ascomycota</taxon>
        <taxon>Pezizomycotina</taxon>
        <taxon>Dothideomycetes</taxon>
        <taxon>Dothideomycetes incertae sedis</taxon>
        <taxon>Trypetheliales</taxon>
        <taxon>Trypetheliaceae</taxon>
        <taxon>Viridothelium</taxon>
    </lineage>
</organism>
<dbReference type="Proteomes" id="UP000800092">
    <property type="component" value="Unassembled WGS sequence"/>
</dbReference>
<protein>
    <recommendedName>
        <fullName evidence="6">N1221-domain-containing protein</fullName>
    </recommendedName>
</protein>
<dbReference type="PANTHER" id="PTHR13239">
    <property type="entry name" value="PROTEIN REQUIRED FOR HYPHAL ANASTOMOSIS HAM-2"/>
    <property type="match status" value="1"/>
</dbReference>
<feature type="compositionally biased region" description="Low complexity" evidence="1">
    <location>
        <begin position="672"/>
        <end position="689"/>
    </location>
</feature>
<feature type="region of interest" description="Disordered" evidence="1">
    <location>
        <begin position="1"/>
        <end position="99"/>
    </location>
</feature>
<feature type="compositionally biased region" description="Acidic residues" evidence="1">
    <location>
        <begin position="1"/>
        <end position="10"/>
    </location>
</feature>
<proteinExistence type="predicted"/>
<keyword evidence="5" id="KW-1185">Reference proteome</keyword>
<feature type="domain" description="Far11/STRP C-terminal" evidence="3">
    <location>
        <begin position="547"/>
        <end position="1009"/>
    </location>
</feature>
<evidence type="ECO:0000256" key="1">
    <source>
        <dbReference type="SAM" id="MobiDB-lite"/>
    </source>
</evidence>
<dbReference type="InterPro" id="IPR021819">
    <property type="entry name" value="Far11/STRP_C"/>
</dbReference>
<dbReference type="InterPro" id="IPR040185">
    <property type="entry name" value="Far11/STRP"/>
</dbReference>
<dbReference type="GO" id="GO:0007010">
    <property type="term" value="P:cytoskeleton organization"/>
    <property type="evidence" value="ECO:0007669"/>
    <property type="project" value="TreeGrafter"/>
</dbReference>
<feature type="compositionally biased region" description="Pro residues" evidence="1">
    <location>
        <begin position="808"/>
        <end position="820"/>
    </location>
</feature>
<feature type="region of interest" description="Disordered" evidence="1">
    <location>
        <begin position="801"/>
        <end position="844"/>
    </location>
</feature>
<evidence type="ECO:0000259" key="3">
    <source>
        <dbReference type="SMART" id="SM01293"/>
    </source>
</evidence>
<feature type="domain" description="Far11/STRP N-terminal" evidence="2">
    <location>
        <begin position="118"/>
        <end position="441"/>
    </location>
</feature>
<dbReference type="Pfam" id="PF07923">
    <property type="entry name" value="N1221"/>
    <property type="match status" value="1"/>
</dbReference>
<dbReference type="OrthoDB" id="18234at2759"/>
<dbReference type="EMBL" id="ML991819">
    <property type="protein sequence ID" value="KAF2232114.1"/>
    <property type="molecule type" value="Genomic_DNA"/>
</dbReference>
<dbReference type="AlphaFoldDB" id="A0A6A6H203"/>
<feature type="region of interest" description="Disordered" evidence="1">
    <location>
        <begin position="672"/>
        <end position="693"/>
    </location>
</feature>
<feature type="compositionally biased region" description="Pro residues" evidence="1">
    <location>
        <begin position="80"/>
        <end position="91"/>
    </location>
</feature>
<sequence>MQDAPTEEVEPGLGLEAAVDEVDIGLSDTQGPAGAEPAIKPGIDTAEQFGFDDDKPPLPLDRVAVPTRPSLRRDRSVPAPQQPPPPAPPPQDETGNPTDSLSLLQLRRLVTELPKVEPTPYAFVYQDASTFPEEIDEWFSYDAEERDALQRIQAVFTQQWENFRSEDKDFTSASLDQRHDFVSKQVDLLLDDEISARGRCLDVLTYFILGVWGETAGYPLPKSGTPEETHVDDQNTPETLPERFRRSESQMDWVKRNVSLFQRHKGLEALYIVLRTLCLQAYSYDEADREDGTSRVPQYGELWCALTIFYVILEVARCEEKDEGNHQIKMELISLEPSLLEFWTELLSRLRWDEPAIMPLPRATKILLLTWKTVLVSFGGISDVEMVKKELRTSDEETADDDGRPLITASPLDYHLFRREISSKYPAYNPPPPLFPLEPDSNSILPPVKDDQGSIAPNGILGAGATSAHGASILHQPVHIATPAPSPPPSPAGPGGKGGKKHNYQTNQMFPFLYPPLDESANQLGGKGSTVLQDSLVGKKWVGNEIPASILEAAELFAKRMRATRAMKQLWQERVNFMKYERGWTGTEGDHVGKPPELSPVQSDNARDTSEQKTSSPREEAAGSGLHNFNLGLRLDAVENYYKNALPHLQSVVIVLLKVILHNVTSLLNAATTQNGGQNGAQDGQNANGIGEHELNGNGNGIYPEVTGCTISEIDDVRTREIQGKAVSGILILLLKWFKISHILKFEYLTQLLLDSNYIPLILKLLQSQELERVVNYRCDRDDLSFFYLCRATSNLGLDSPVQAQSLPPSPDSAAPPPIPLHRASPSSSTLLPAPPTTHPAAPPEVDELGYATSDLPSVPITTFSWRSFFSTISYLRVLQKICKGKAHRNLMLVQYKSSTYLRKALKVPQPTLRLYALKLFKNQVPYCGRKWRQTNMRVITAVYLHCRPELRDDWLAGGDVDAEVEESVPLEQALRALTHWWNVREFGERMGVDPNVLEREQDFFVRELARMGGWGAEGEGEVGGVEEAPAEQGWEGGLQMDGW</sequence>
<evidence type="ECO:0000313" key="5">
    <source>
        <dbReference type="Proteomes" id="UP000800092"/>
    </source>
</evidence>
<dbReference type="SMART" id="SM01293">
    <property type="entry name" value="DUF3402"/>
    <property type="match status" value="1"/>
</dbReference>
<name>A0A6A6H203_VIRVR</name>
<evidence type="ECO:0008006" key="6">
    <source>
        <dbReference type="Google" id="ProtNLM"/>
    </source>
</evidence>
<evidence type="ECO:0000313" key="4">
    <source>
        <dbReference type="EMBL" id="KAF2232114.1"/>
    </source>
</evidence>
<dbReference type="PANTHER" id="PTHR13239:SF4">
    <property type="entry name" value="AT25231P"/>
    <property type="match status" value="1"/>
</dbReference>
<feature type="region of interest" description="Disordered" evidence="1">
    <location>
        <begin position="586"/>
        <end position="623"/>
    </location>
</feature>
<feature type="compositionally biased region" description="Pro residues" evidence="1">
    <location>
        <begin position="833"/>
        <end position="843"/>
    </location>
</feature>
<dbReference type="Pfam" id="PF11882">
    <property type="entry name" value="DUF3402"/>
    <property type="match status" value="1"/>
</dbReference>
<feature type="region of interest" description="Disordered" evidence="1">
    <location>
        <begin position="1017"/>
        <end position="1044"/>
    </location>
</feature>
<dbReference type="InterPro" id="IPR012486">
    <property type="entry name" value="Far11/STRP_N"/>
</dbReference>
<feature type="compositionally biased region" description="Basic and acidic residues" evidence="1">
    <location>
        <begin position="605"/>
        <end position="621"/>
    </location>
</feature>
<dbReference type="SMART" id="SM01292">
    <property type="entry name" value="N1221"/>
    <property type="match status" value="1"/>
</dbReference>